<evidence type="ECO:0000259" key="5">
    <source>
        <dbReference type="Pfam" id="PF00496"/>
    </source>
</evidence>
<dbReference type="InterPro" id="IPR030678">
    <property type="entry name" value="Peptide/Ni-bd"/>
</dbReference>
<keyword evidence="3 4" id="KW-0732">Signal</keyword>
<dbReference type="Pfam" id="PF00496">
    <property type="entry name" value="SBP_bac_5"/>
    <property type="match status" value="1"/>
</dbReference>
<evidence type="ECO:0000256" key="1">
    <source>
        <dbReference type="ARBA" id="ARBA00004193"/>
    </source>
</evidence>
<dbReference type="GO" id="GO:1904680">
    <property type="term" value="F:peptide transmembrane transporter activity"/>
    <property type="evidence" value="ECO:0007669"/>
    <property type="project" value="TreeGrafter"/>
</dbReference>
<feature type="signal peptide" evidence="4">
    <location>
        <begin position="1"/>
        <end position="27"/>
    </location>
</feature>
<gene>
    <name evidence="7" type="ORF">C5E16_07030</name>
    <name evidence="6" type="ORF">CMsap09_12325</name>
</gene>
<reference evidence="7 9" key="2">
    <citation type="submission" date="2018-02" db="EMBL/GenBank/DDBJ databases">
        <title>Bacteriophage NCPPB3778 and a type I-E CRISPR drive the evolution of the US Biological Select Agent, Rathayibacter toxicus.</title>
        <authorList>
            <person name="Davis E.W.II."/>
            <person name="Tabima J.F."/>
            <person name="Weisberg A.J."/>
            <person name="Lopes L.D."/>
            <person name="Wiseman M.S."/>
            <person name="Wiseman M.S."/>
            <person name="Pupko T."/>
            <person name="Belcher M.S."/>
            <person name="Sechler A.J."/>
            <person name="Tancos M.A."/>
            <person name="Schroeder B.K."/>
            <person name="Murray T.D."/>
            <person name="Luster D.G."/>
            <person name="Schneider W.L."/>
            <person name="Rogers E."/>
            <person name="Andreote F.D."/>
            <person name="Grunwald N.J."/>
            <person name="Putnam M.L."/>
            <person name="Chang J.H."/>
        </authorList>
    </citation>
    <scope>NUCLEOTIDE SEQUENCE [LARGE SCALE GENOMIC DNA]</scope>
    <source>
        <strain evidence="7 9">AY1B3</strain>
    </source>
</reference>
<accession>A0A251XW72</accession>
<evidence type="ECO:0000256" key="2">
    <source>
        <dbReference type="ARBA" id="ARBA00005695"/>
    </source>
</evidence>
<dbReference type="Gene3D" id="3.10.105.10">
    <property type="entry name" value="Dipeptide-binding Protein, Domain 3"/>
    <property type="match status" value="1"/>
</dbReference>
<dbReference type="CDD" id="cd08501">
    <property type="entry name" value="PBP2_Lpqw"/>
    <property type="match status" value="1"/>
</dbReference>
<dbReference type="InterPro" id="IPR023765">
    <property type="entry name" value="SBP_5_CS"/>
</dbReference>
<dbReference type="GO" id="GO:0042597">
    <property type="term" value="C:periplasmic space"/>
    <property type="evidence" value="ECO:0007669"/>
    <property type="project" value="UniProtKB-ARBA"/>
</dbReference>
<comment type="caution">
    <text evidence="6">The sequence shown here is derived from an EMBL/GenBank/DDBJ whole genome shotgun (WGS) entry which is preliminary data.</text>
</comment>
<evidence type="ECO:0000313" key="6">
    <source>
        <dbReference type="EMBL" id="OUE09725.1"/>
    </source>
</evidence>
<dbReference type="AlphaFoldDB" id="A0A251XW72"/>
<evidence type="ECO:0000313" key="8">
    <source>
        <dbReference type="Proteomes" id="UP000195106"/>
    </source>
</evidence>
<dbReference type="Gene3D" id="3.40.190.10">
    <property type="entry name" value="Periplasmic binding protein-like II"/>
    <property type="match status" value="1"/>
</dbReference>
<dbReference type="GO" id="GO:0015833">
    <property type="term" value="P:peptide transport"/>
    <property type="evidence" value="ECO:0007669"/>
    <property type="project" value="TreeGrafter"/>
</dbReference>
<protein>
    <submittedName>
        <fullName evidence="6">Bacterial extracellular solute-binding protein, family 5 Middle</fullName>
    </submittedName>
    <submittedName>
        <fullName evidence="7">Peptide ABC transporter substrate-binding protein</fullName>
    </submittedName>
</protein>
<comment type="similarity">
    <text evidence="2">Belongs to the bacterial solute-binding protein 5 family.</text>
</comment>
<dbReference type="InterPro" id="IPR000914">
    <property type="entry name" value="SBP_5_dom"/>
</dbReference>
<dbReference type="EMBL" id="PSXY01000009">
    <property type="protein sequence ID" value="PPF68255.1"/>
    <property type="molecule type" value="Genomic_DNA"/>
</dbReference>
<evidence type="ECO:0000256" key="4">
    <source>
        <dbReference type="SAM" id="SignalP"/>
    </source>
</evidence>
<dbReference type="PANTHER" id="PTHR30290">
    <property type="entry name" value="PERIPLASMIC BINDING COMPONENT OF ABC TRANSPORTER"/>
    <property type="match status" value="1"/>
</dbReference>
<evidence type="ECO:0000313" key="9">
    <source>
        <dbReference type="Proteomes" id="UP000239241"/>
    </source>
</evidence>
<dbReference type="Proteomes" id="UP000239241">
    <property type="component" value="Unassembled WGS sequence"/>
</dbReference>
<comment type="subcellular location">
    <subcellularLocation>
        <location evidence="1">Cell membrane</location>
        <topology evidence="1">Lipid-anchor</topology>
    </subcellularLocation>
</comment>
<organism evidence="6 8">
    <name type="scientific">Clavibacter michiganensis</name>
    <dbReference type="NCBI Taxonomy" id="28447"/>
    <lineage>
        <taxon>Bacteria</taxon>
        <taxon>Bacillati</taxon>
        <taxon>Actinomycetota</taxon>
        <taxon>Actinomycetes</taxon>
        <taxon>Micrococcales</taxon>
        <taxon>Microbacteriaceae</taxon>
        <taxon>Clavibacter</taxon>
    </lineage>
</organism>
<dbReference type="SUPFAM" id="SSF53850">
    <property type="entry name" value="Periplasmic binding protein-like II"/>
    <property type="match status" value="1"/>
</dbReference>
<evidence type="ECO:0000313" key="7">
    <source>
        <dbReference type="EMBL" id="PPF68255.1"/>
    </source>
</evidence>
<evidence type="ECO:0000256" key="3">
    <source>
        <dbReference type="ARBA" id="ARBA00022729"/>
    </source>
</evidence>
<dbReference type="InterPro" id="IPR039424">
    <property type="entry name" value="SBP_5"/>
</dbReference>
<dbReference type="Proteomes" id="UP000195106">
    <property type="component" value="Unassembled WGS sequence"/>
</dbReference>
<dbReference type="PIRSF" id="PIRSF002741">
    <property type="entry name" value="MppA"/>
    <property type="match status" value="1"/>
</dbReference>
<feature type="chain" id="PRO_5033753673" evidence="4">
    <location>
        <begin position="28"/>
        <end position="614"/>
    </location>
</feature>
<proteinExistence type="inferred from homology"/>
<feature type="domain" description="Solute-binding protein family 5" evidence="5">
    <location>
        <begin position="91"/>
        <end position="512"/>
    </location>
</feature>
<reference evidence="6 8" key="1">
    <citation type="submission" date="2016-08" db="EMBL/GenBank/DDBJ databases">
        <title>Genome sequence of Clavibacter michiganensis spp. strain CASJ009.</title>
        <authorList>
            <person name="Thapa S.P."/>
            <person name="Coaker G."/>
        </authorList>
    </citation>
    <scope>NUCLEOTIDE SEQUENCE [LARGE SCALE GENOMIC DNA]</scope>
    <source>
        <strain evidence="6">CASJ009</strain>
    </source>
</reference>
<dbReference type="PROSITE" id="PS51257">
    <property type="entry name" value="PROKAR_LIPOPROTEIN"/>
    <property type="match status" value="1"/>
</dbReference>
<dbReference type="PROSITE" id="PS01040">
    <property type="entry name" value="SBP_BACTERIAL_5"/>
    <property type="match status" value="1"/>
</dbReference>
<dbReference type="GO" id="GO:0043190">
    <property type="term" value="C:ATP-binding cassette (ABC) transporter complex"/>
    <property type="evidence" value="ECO:0007669"/>
    <property type="project" value="InterPro"/>
</dbReference>
<sequence>MKIRRLVVAGAAIVSGALVLSGCSAPAQESEVIDGSSITVAWNDPFLEYNNLSATGNATANTNIVYLTNRSFNYYDDGPTLVKDEDFGTYEKVSDDPLVVKFTIKDGVKWSDGTPVDAADMLLNWAANTTNVNTVGGDDVQTDEETGAVTTGDDQVFFNSGAVADTRLGLVTQTPEIGDDGRSLTYTYDKPYVDWEVATGNGVGVSAHGTTQLAFPDDDLSAEDAKDKLITAIQDKDASVLAPVSKIWNDGYRYSDMPAEAQKTLATGQYVISDLKADQYVTLTANPEYTGSKKPKYQEITVRFIADPQAQIQALENGEVSIASGQPTADLLKQVQGLSGVEYKGQAEGTYEHVDLQTTNGGAFDAAKFGGDEEKAKLVRQAFFKTLPREEILEKLIKPLQEDAELRNSNVFVPGTENYEASVKENGYADQTVDIEGAKALLAEAGVTGTIDARVLYGQGNTRRQQEFELMRQSASQAGFNLIDVNSATWGADLSSKTDSYDIALFGWQSTSLAVGESGPNYQTGGINNYYGWSNPEIDDLFTQLDTETDPDKQRDILIQAETLIQEQSWTTPIFQFPGLTAWSDTVTGVKPAFLSPTFFWNFYEWAPANTSAE</sequence>
<dbReference type="OrthoDB" id="7888869at2"/>
<name>A0A251XW72_9MICO</name>
<dbReference type="EMBL" id="MDHJ01000001">
    <property type="protein sequence ID" value="OUE09725.1"/>
    <property type="molecule type" value="Genomic_DNA"/>
</dbReference>